<organism evidence="2 3">
    <name type="scientific">Photobacterium proteolyticum</name>
    <dbReference type="NCBI Taxonomy" id="1903952"/>
    <lineage>
        <taxon>Bacteria</taxon>
        <taxon>Pseudomonadati</taxon>
        <taxon>Pseudomonadota</taxon>
        <taxon>Gammaproteobacteria</taxon>
        <taxon>Vibrionales</taxon>
        <taxon>Vibrionaceae</taxon>
        <taxon>Photobacterium</taxon>
    </lineage>
</organism>
<keyword evidence="3" id="KW-1185">Reference proteome</keyword>
<reference evidence="2 3" key="1">
    <citation type="submission" date="2016-09" db="EMBL/GenBank/DDBJ databases">
        <title>Photobacterium proteolyticum sp. nov. a protease producing bacterium isolated from ocean sediments of Laizhou Bay.</title>
        <authorList>
            <person name="Li Y."/>
        </authorList>
    </citation>
    <scope>NUCLEOTIDE SEQUENCE [LARGE SCALE GENOMIC DNA]</scope>
    <source>
        <strain evidence="2 3">13-12</strain>
    </source>
</reference>
<dbReference type="NCBIfam" id="TIGR03368">
    <property type="entry name" value="cellulose_yhjU"/>
    <property type="match status" value="1"/>
</dbReference>
<keyword evidence="1" id="KW-1133">Transmembrane helix</keyword>
<dbReference type="Proteomes" id="UP000186905">
    <property type="component" value="Unassembled WGS sequence"/>
</dbReference>
<proteinExistence type="predicted"/>
<dbReference type="EMBL" id="MJIL01000041">
    <property type="protein sequence ID" value="OLQ81415.1"/>
    <property type="molecule type" value="Genomic_DNA"/>
</dbReference>
<comment type="caution">
    <text evidence="2">The sequence shown here is derived from an EMBL/GenBank/DDBJ whole genome shotgun (WGS) entry which is preliminary data.</text>
</comment>
<dbReference type="STRING" id="1903952.BIT28_04150"/>
<feature type="transmembrane region" description="Helical" evidence="1">
    <location>
        <begin position="58"/>
        <end position="77"/>
    </location>
</feature>
<sequence length="558" mass="62730">MTTKQLSEKVTWSLGWWNIYFLLKIALKIKGVIGFSALYNFAFFFFLLIPVANKGLRAAKNIIAVVIGLWLFHYDSFLPPLNRLTAQLSQLLQFDTLYLLELLTRFISLDIILLFSIILIAYYFAHQVFRVTSLVMITMIFFSLSHSEKPLYVQAKVPTAQVSLNDRHQDPIVPTQTTTALYVEQPAATLKLPDIIDDISLNQYRKAFFDNEAKKSSSLQNELSLNHNFDILLLNICSISWDDLDLTGQTTHPLFAEFDILFENFNSATAYSGPAVIRLLRASCGQQEHTSLFETVSNKQCLLFENLAQLGFNNELLLNHNGEFGNFMTHISNNIGALSPAIELAKLSPYQKSFDGSSIYRDATVLNQWLAQTNQTRNTPTVTLYNSISAHDGNRIIRGNSGSSLISYKQQQKNVLDDLYAFVNQLNKSNRNLVVIFVPEHGAAMRGDKMQIQGMREVPTKAITHVPVGIKFFGPNLNIQGDKIQLSQPNSYLAISDLLGNIIATDVFSGKPFQLSDLVQNLDEVGIASQNQGTTLLEIRKSSFLTLDDESWLQYGAN</sequence>
<keyword evidence="1" id="KW-0472">Membrane</keyword>
<evidence type="ECO:0000313" key="3">
    <source>
        <dbReference type="Proteomes" id="UP000186905"/>
    </source>
</evidence>
<feature type="transmembrane region" description="Helical" evidence="1">
    <location>
        <begin position="32"/>
        <end position="52"/>
    </location>
</feature>
<dbReference type="RefSeq" id="WP_075761872.1">
    <property type="nucleotide sequence ID" value="NZ_MJIL01000041.1"/>
</dbReference>
<gene>
    <name evidence="2" type="ORF">BIT28_04150</name>
</gene>
<dbReference type="Pfam" id="PF11658">
    <property type="entry name" value="CBP_BcsG"/>
    <property type="match status" value="1"/>
</dbReference>
<accession>A0A1Q9H1P6</accession>
<feature type="transmembrane region" description="Helical" evidence="1">
    <location>
        <begin position="98"/>
        <end position="122"/>
    </location>
</feature>
<name>A0A1Q9H1P6_9GAMM</name>
<evidence type="ECO:0008006" key="4">
    <source>
        <dbReference type="Google" id="ProtNLM"/>
    </source>
</evidence>
<dbReference type="OrthoDB" id="6965261at2"/>
<dbReference type="InterPro" id="IPR017744">
    <property type="entry name" value="BcsG"/>
</dbReference>
<evidence type="ECO:0000256" key="1">
    <source>
        <dbReference type="SAM" id="Phobius"/>
    </source>
</evidence>
<evidence type="ECO:0000313" key="2">
    <source>
        <dbReference type="EMBL" id="OLQ81415.1"/>
    </source>
</evidence>
<dbReference type="AlphaFoldDB" id="A0A1Q9H1P6"/>
<protein>
    <recommendedName>
        <fullName evidence="4">Cellulose biosynthesis protein BcsG</fullName>
    </recommendedName>
</protein>
<keyword evidence="1" id="KW-0812">Transmembrane</keyword>